<dbReference type="Gene3D" id="3.90.550.10">
    <property type="entry name" value="Spore Coat Polysaccharide Biosynthesis Protein SpsA, Chain A"/>
    <property type="match status" value="1"/>
</dbReference>
<evidence type="ECO:0000313" key="3">
    <source>
        <dbReference type="Proteomes" id="UP000010483"/>
    </source>
</evidence>
<dbReference type="eggNOG" id="COG1215">
    <property type="taxonomic scope" value="Bacteria"/>
</dbReference>
<dbReference type="InterPro" id="IPR001173">
    <property type="entry name" value="Glyco_trans_2-like"/>
</dbReference>
<accession>K9YLU2</accession>
<proteinExistence type="predicted"/>
<dbReference type="SUPFAM" id="SSF53448">
    <property type="entry name" value="Nucleotide-diphospho-sugar transferases"/>
    <property type="match status" value="1"/>
</dbReference>
<dbReference type="HOGENOM" id="CLU_025996_19_6_3"/>
<dbReference type="AlphaFoldDB" id="K9YLU2"/>
<dbReference type="PATRIC" id="fig|292563.3.peg.1551"/>
<dbReference type="Proteomes" id="UP000010483">
    <property type="component" value="Chromosome"/>
</dbReference>
<dbReference type="InterPro" id="IPR029044">
    <property type="entry name" value="Nucleotide-diphossugar_trans"/>
</dbReference>
<sequence length="325" mass="37269">MANQSVQNINKTMIPFEPFVSVIIPIYNGEKDLKDLIECLSKQSYDFDKVEFILVDNNSNDNTEKTIKNISKNLNNINLKYLQENNIQSSYAARNLGIKNAQGEIMAFTDVDCRPQADWLEKLIQPFSDPQTMIVAGEIKGIEGDNLLEKYATKREILSQKYTLANEFFPYGQTANLAVRKQALKVVGLFRPYLTTGGDADICWRILKEVEAEIKFAPDALVFHRHRDNLKDFTNQWRRYGQSAKYLHQLHGSKLMPEYPVSKYIYRLLVWLIKEFPKSAIKLLLGKATLVDFIQTPLDIMVGKARSNGQKQADLPEEAKKIDQL</sequence>
<keyword evidence="2" id="KW-0808">Transferase</keyword>
<evidence type="ECO:0000313" key="2">
    <source>
        <dbReference type="EMBL" id="AFZ47447.1"/>
    </source>
</evidence>
<organism evidence="2 3">
    <name type="scientific">Cyanobacterium stanieri (strain ATCC 29140 / PCC 7202)</name>
    <dbReference type="NCBI Taxonomy" id="292563"/>
    <lineage>
        <taxon>Bacteria</taxon>
        <taxon>Bacillati</taxon>
        <taxon>Cyanobacteriota</taxon>
        <taxon>Cyanophyceae</taxon>
        <taxon>Oscillatoriophycideae</taxon>
        <taxon>Chroococcales</taxon>
        <taxon>Geminocystaceae</taxon>
        <taxon>Cyanobacterium</taxon>
    </lineage>
</organism>
<dbReference type="PANTHER" id="PTHR43685">
    <property type="entry name" value="GLYCOSYLTRANSFERASE"/>
    <property type="match status" value="1"/>
</dbReference>
<protein>
    <submittedName>
        <fullName evidence="2">Glycosyl transferase family 2</fullName>
    </submittedName>
</protein>
<keyword evidence="3" id="KW-1185">Reference proteome</keyword>
<dbReference type="PANTHER" id="PTHR43685:SF2">
    <property type="entry name" value="GLYCOSYLTRANSFERASE 2-LIKE DOMAIN-CONTAINING PROTEIN"/>
    <property type="match status" value="1"/>
</dbReference>
<evidence type="ECO:0000259" key="1">
    <source>
        <dbReference type="Pfam" id="PF00535"/>
    </source>
</evidence>
<dbReference type="GO" id="GO:0016740">
    <property type="term" value="F:transferase activity"/>
    <property type="evidence" value="ECO:0007669"/>
    <property type="project" value="UniProtKB-KW"/>
</dbReference>
<dbReference type="KEGG" id="csn:Cyast_1484"/>
<dbReference type="STRING" id="292563.Cyast_1484"/>
<gene>
    <name evidence="2" type="ordered locus">Cyast_1484</name>
</gene>
<feature type="domain" description="Glycosyltransferase 2-like" evidence="1">
    <location>
        <begin position="21"/>
        <end position="162"/>
    </location>
</feature>
<dbReference type="BioCyc" id="CSTA292563:G1353-1496-MONOMER"/>
<dbReference type="InterPro" id="IPR050834">
    <property type="entry name" value="Glycosyltransf_2"/>
</dbReference>
<reference evidence="3" key="1">
    <citation type="journal article" date="2013" name="Proc. Natl. Acad. Sci. U.S.A.">
        <title>Improving the coverage of the cyanobacterial phylum using diversity-driven genome sequencing.</title>
        <authorList>
            <person name="Shih P.M."/>
            <person name="Wu D."/>
            <person name="Latifi A."/>
            <person name="Axen S.D."/>
            <person name="Fewer D.P."/>
            <person name="Talla E."/>
            <person name="Calteau A."/>
            <person name="Cai F."/>
            <person name="Tandeau de Marsac N."/>
            <person name="Rippka R."/>
            <person name="Herdman M."/>
            <person name="Sivonen K."/>
            <person name="Coursin T."/>
            <person name="Laurent T."/>
            <person name="Goodwin L."/>
            <person name="Nolan M."/>
            <person name="Davenport K.W."/>
            <person name="Han C.S."/>
            <person name="Rubin E.M."/>
            <person name="Eisen J.A."/>
            <person name="Woyke T."/>
            <person name="Gugger M."/>
            <person name="Kerfeld C.A."/>
        </authorList>
    </citation>
    <scope>NUCLEOTIDE SEQUENCE [LARGE SCALE GENOMIC DNA]</scope>
    <source>
        <strain evidence="3">ATCC 29140 / PCC 7202</strain>
    </source>
</reference>
<name>K9YLU2_CYASC</name>
<dbReference type="EMBL" id="CP003940">
    <property type="protein sequence ID" value="AFZ47447.1"/>
    <property type="molecule type" value="Genomic_DNA"/>
</dbReference>
<dbReference type="Pfam" id="PF00535">
    <property type="entry name" value="Glycos_transf_2"/>
    <property type="match status" value="1"/>
</dbReference>